<comment type="caution">
    <text evidence="3">The sequence shown here is derived from an EMBL/GenBank/DDBJ whole genome shotgun (WGS) entry which is preliminary data.</text>
</comment>
<name>A0ABT4X8M7_9BACI</name>
<dbReference type="SUPFAM" id="SSF47413">
    <property type="entry name" value="lambda repressor-like DNA-binding domains"/>
    <property type="match status" value="1"/>
</dbReference>
<evidence type="ECO:0000313" key="4">
    <source>
        <dbReference type="Proteomes" id="UP001211894"/>
    </source>
</evidence>
<dbReference type="Pfam" id="PF12844">
    <property type="entry name" value="HTH_19"/>
    <property type="match status" value="1"/>
</dbReference>
<dbReference type="RefSeq" id="WP_271342418.1">
    <property type="nucleotide sequence ID" value="NZ_JAQKAB010000027.1"/>
</dbReference>
<gene>
    <name evidence="3" type="ORF">PJ311_19150</name>
</gene>
<dbReference type="InterPro" id="IPR001387">
    <property type="entry name" value="Cro/C1-type_HTH"/>
</dbReference>
<evidence type="ECO:0000256" key="1">
    <source>
        <dbReference type="ARBA" id="ARBA00023125"/>
    </source>
</evidence>
<proteinExistence type="predicted"/>
<dbReference type="CDD" id="cd00093">
    <property type="entry name" value="HTH_XRE"/>
    <property type="match status" value="1"/>
</dbReference>
<protein>
    <submittedName>
        <fullName evidence="3">Helix-turn-helix transcriptional regulator</fullName>
    </submittedName>
</protein>
<dbReference type="PANTHER" id="PTHR46558:SF11">
    <property type="entry name" value="HTH-TYPE TRANSCRIPTIONAL REGULATOR XRE"/>
    <property type="match status" value="1"/>
</dbReference>
<dbReference type="Proteomes" id="UP001211894">
    <property type="component" value="Unassembled WGS sequence"/>
</dbReference>
<keyword evidence="4" id="KW-1185">Reference proteome</keyword>
<feature type="domain" description="HTH cro/C1-type" evidence="2">
    <location>
        <begin position="6"/>
        <end position="60"/>
    </location>
</feature>
<dbReference type="PROSITE" id="PS50943">
    <property type="entry name" value="HTH_CROC1"/>
    <property type="match status" value="1"/>
</dbReference>
<reference evidence="3 4" key="1">
    <citation type="submission" date="2023-01" db="EMBL/GenBank/DDBJ databases">
        <title>Bacillus changyiensis sp. nov., isolated from a coastal deposit.</title>
        <authorList>
            <person name="Xiao G."/>
            <person name="Lai Q."/>
            <person name="Hu Z."/>
            <person name="Shao Z."/>
        </authorList>
    </citation>
    <scope>NUCLEOTIDE SEQUENCE [LARGE SCALE GENOMIC DNA]</scope>
    <source>
        <strain evidence="3 4">CLL-7-23</strain>
    </source>
</reference>
<dbReference type="PANTHER" id="PTHR46558">
    <property type="entry name" value="TRACRIPTIONAL REGULATORY PROTEIN-RELATED-RELATED"/>
    <property type="match status" value="1"/>
</dbReference>
<keyword evidence="1" id="KW-0238">DNA-binding</keyword>
<dbReference type="SMART" id="SM00530">
    <property type="entry name" value="HTH_XRE"/>
    <property type="match status" value="1"/>
</dbReference>
<accession>A0ABT4X8M7</accession>
<dbReference type="InterPro" id="IPR010982">
    <property type="entry name" value="Lambda_DNA-bd_dom_sf"/>
</dbReference>
<dbReference type="EMBL" id="JAQKAB010000027">
    <property type="protein sequence ID" value="MDA7028652.1"/>
    <property type="molecule type" value="Genomic_DNA"/>
</dbReference>
<evidence type="ECO:0000313" key="3">
    <source>
        <dbReference type="EMBL" id="MDA7028652.1"/>
    </source>
</evidence>
<organism evidence="3 4">
    <name type="scientific">Bacillus changyiensis</name>
    <dbReference type="NCBI Taxonomy" id="3004103"/>
    <lineage>
        <taxon>Bacteria</taxon>
        <taxon>Bacillati</taxon>
        <taxon>Bacillota</taxon>
        <taxon>Bacilli</taxon>
        <taxon>Bacillales</taxon>
        <taxon>Bacillaceae</taxon>
        <taxon>Bacillus</taxon>
    </lineage>
</organism>
<sequence>MLGDRLRELRESRKLTQDKLAEVLGISRGTYAHYEINKRKPDYDTLIQIAEFFEVTVDYLLGKPKSESVVKEEKASYEIDDPDLQIAFKDATDFSEEARQQAIDFIKFLKEKEKRHGRGNK</sequence>
<evidence type="ECO:0000259" key="2">
    <source>
        <dbReference type="PROSITE" id="PS50943"/>
    </source>
</evidence>
<dbReference type="Gene3D" id="1.10.260.40">
    <property type="entry name" value="lambda repressor-like DNA-binding domains"/>
    <property type="match status" value="1"/>
</dbReference>